<dbReference type="PANTHER" id="PTHR45742">
    <property type="entry name" value="COMPLEMENT COMPONENT C6"/>
    <property type="match status" value="1"/>
</dbReference>
<dbReference type="EMBL" id="CAUYUJ010015185">
    <property type="protein sequence ID" value="CAK0850893.1"/>
    <property type="molecule type" value="Genomic_DNA"/>
</dbReference>
<dbReference type="PROSITE" id="PS00279">
    <property type="entry name" value="MACPF_1"/>
    <property type="match status" value="1"/>
</dbReference>
<feature type="domain" description="Jacalin-type lectin" evidence="10">
    <location>
        <begin position="389"/>
        <end position="545"/>
    </location>
</feature>
<dbReference type="InterPro" id="IPR001862">
    <property type="entry name" value="MAC_perforin"/>
</dbReference>
<feature type="compositionally biased region" description="Polar residues" evidence="7">
    <location>
        <begin position="562"/>
        <end position="577"/>
    </location>
</feature>
<evidence type="ECO:0000256" key="7">
    <source>
        <dbReference type="SAM" id="MobiDB-lite"/>
    </source>
</evidence>
<evidence type="ECO:0000256" key="3">
    <source>
        <dbReference type="ARBA" id="ARBA00022525"/>
    </source>
</evidence>
<keyword evidence="4" id="KW-0204">Cytolysis</keyword>
<evidence type="ECO:0000256" key="5">
    <source>
        <dbReference type="ARBA" id="ARBA00023136"/>
    </source>
</evidence>
<dbReference type="Pfam" id="PF01419">
    <property type="entry name" value="Jacalin"/>
    <property type="match status" value="1"/>
</dbReference>
<dbReference type="InterPro" id="IPR001229">
    <property type="entry name" value="Jacalin-like_lectin_dom"/>
</dbReference>
<sequence length="610" mass="65475">MTSARPGCPSAATVAWAIVSCAALVEGGLKTRSASGCGATEPRRLTTGALSKGSGLEYMASGYDIFFGNPDPTNGAVDAGFRSQVFKLNPGSETTPDGSNKVPEGMSTLNCDGSCSLTSKKQSITSMQDYYDFLSTSVYVDVGFADIASFSASLDFQRVRQGFEDHENVYTTVVAHCCAYEAFIETYKPPPADENFLAAVEMAPVDYEQAFYFEIIGEFGTHFLSSAQLGGMYGEETEFTHDQYNSMKAAKSDWWMAAQASFVVSVDAGMASQSDWMSKEFFDKYSTTTRKYSLGSMPPQGGDPEVWLSQTMKQPVPTSMKLRPLSQLFTTTMAPNENVTKLEAKRKNMERALQEYCPEKLLKEGIVDSCKTVMSDPDAAAAADDKTCLAKVGGAGGPGGQSFDDSGTMIQLYGLFANVQVSQIVVKSQRWLNSIQLVLSQGDSNWPLPEHGGKSGVHNTLTFSVGQKITAVELRYQRYIDKISFWTNDGSEQHVGGEGGAYSRMVNFQDAVRNATGYLPREAWMVGLYGHSDQYVDSLGFYVAYTCTASQMPGPVGGPASAPNQTSSGAIATNGTTSMNASSSNSSNSSMDERNVTTTTDAAAAAGPLV</sequence>
<name>A0ABN9TX71_9DINO</name>
<feature type="region of interest" description="Disordered" evidence="7">
    <location>
        <begin position="556"/>
        <end position="610"/>
    </location>
</feature>
<dbReference type="InterPro" id="IPR036404">
    <property type="entry name" value="Jacalin-like_lectin_dom_sf"/>
</dbReference>
<dbReference type="SUPFAM" id="SSF51101">
    <property type="entry name" value="Mannose-binding lectins"/>
    <property type="match status" value="1"/>
</dbReference>
<dbReference type="Pfam" id="PF01823">
    <property type="entry name" value="MACPF"/>
    <property type="match status" value="1"/>
</dbReference>
<dbReference type="Proteomes" id="UP001189429">
    <property type="component" value="Unassembled WGS sequence"/>
</dbReference>
<comment type="subcellular location">
    <subcellularLocation>
        <location evidence="1">Membrane</location>
    </subcellularLocation>
    <subcellularLocation>
        <location evidence="2">Secreted</location>
    </subcellularLocation>
</comment>
<evidence type="ECO:0000256" key="2">
    <source>
        <dbReference type="ARBA" id="ARBA00004613"/>
    </source>
</evidence>
<evidence type="ECO:0000256" key="1">
    <source>
        <dbReference type="ARBA" id="ARBA00004370"/>
    </source>
</evidence>
<dbReference type="PROSITE" id="PS51752">
    <property type="entry name" value="JACALIN_LECTIN"/>
    <property type="match status" value="1"/>
</dbReference>
<protein>
    <recommendedName>
        <fullName evidence="13">MACPF domain-containing protein</fullName>
    </recommendedName>
</protein>
<gene>
    <name evidence="11" type="ORF">PCOR1329_LOCUS43182</name>
</gene>
<keyword evidence="3" id="KW-0964">Secreted</keyword>
<evidence type="ECO:0000256" key="4">
    <source>
        <dbReference type="ARBA" id="ARBA00022852"/>
    </source>
</evidence>
<evidence type="ECO:0000313" key="12">
    <source>
        <dbReference type="Proteomes" id="UP001189429"/>
    </source>
</evidence>
<feature type="signal peptide" evidence="8">
    <location>
        <begin position="1"/>
        <end position="27"/>
    </location>
</feature>
<dbReference type="InterPro" id="IPR020863">
    <property type="entry name" value="MACPF_CS"/>
</dbReference>
<keyword evidence="8" id="KW-0732">Signal</keyword>
<keyword evidence="5" id="KW-0472">Membrane</keyword>
<feature type="domain" description="MACPF" evidence="9">
    <location>
        <begin position="42"/>
        <end position="364"/>
    </location>
</feature>
<reference evidence="11" key="1">
    <citation type="submission" date="2023-10" db="EMBL/GenBank/DDBJ databases">
        <authorList>
            <person name="Chen Y."/>
            <person name="Shah S."/>
            <person name="Dougan E. K."/>
            <person name="Thang M."/>
            <person name="Chan C."/>
        </authorList>
    </citation>
    <scope>NUCLEOTIDE SEQUENCE [LARGE SCALE GENOMIC DNA]</scope>
</reference>
<evidence type="ECO:0000256" key="6">
    <source>
        <dbReference type="ARBA" id="ARBA00023157"/>
    </source>
</evidence>
<dbReference type="PROSITE" id="PS51412">
    <property type="entry name" value="MACPF_2"/>
    <property type="match status" value="1"/>
</dbReference>
<dbReference type="PANTHER" id="PTHR45742:SF8">
    <property type="entry name" value="FLOCCULATION PROTEIN FLO11"/>
    <property type="match status" value="1"/>
</dbReference>
<comment type="caution">
    <text evidence="11">The sequence shown here is derived from an EMBL/GenBank/DDBJ whole genome shotgun (WGS) entry which is preliminary data.</text>
</comment>
<evidence type="ECO:0000256" key="8">
    <source>
        <dbReference type="SAM" id="SignalP"/>
    </source>
</evidence>
<evidence type="ECO:0000259" key="9">
    <source>
        <dbReference type="PROSITE" id="PS51412"/>
    </source>
</evidence>
<dbReference type="Gene3D" id="2.100.10.30">
    <property type="entry name" value="Jacalin-like lectin domain"/>
    <property type="match status" value="1"/>
</dbReference>
<evidence type="ECO:0008006" key="13">
    <source>
        <dbReference type="Google" id="ProtNLM"/>
    </source>
</evidence>
<evidence type="ECO:0000259" key="10">
    <source>
        <dbReference type="PROSITE" id="PS51752"/>
    </source>
</evidence>
<feature type="compositionally biased region" description="Low complexity" evidence="7">
    <location>
        <begin position="578"/>
        <end position="590"/>
    </location>
</feature>
<dbReference type="SMART" id="SM00457">
    <property type="entry name" value="MACPF"/>
    <property type="match status" value="1"/>
</dbReference>
<keyword evidence="12" id="KW-1185">Reference proteome</keyword>
<evidence type="ECO:0000313" key="11">
    <source>
        <dbReference type="EMBL" id="CAK0850893.1"/>
    </source>
</evidence>
<proteinExistence type="predicted"/>
<dbReference type="PROSITE" id="PS51257">
    <property type="entry name" value="PROKAR_LIPOPROTEIN"/>
    <property type="match status" value="1"/>
</dbReference>
<feature type="compositionally biased region" description="Low complexity" evidence="7">
    <location>
        <begin position="597"/>
        <end position="610"/>
    </location>
</feature>
<feature type="chain" id="PRO_5046299690" description="MACPF domain-containing protein" evidence="8">
    <location>
        <begin position="28"/>
        <end position="610"/>
    </location>
</feature>
<dbReference type="InterPro" id="IPR020864">
    <property type="entry name" value="MACPF"/>
</dbReference>
<keyword evidence="6" id="KW-1015">Disulfide bond</keyword>
<dbReference type="PRINTS" id="PR00764">
    <property type="entry name" value="COMPLEMENTC9"/>
</dbReference>
<accession>A0ABN9TX71</accession>
<organism evidence="11 12">
    <name type="scientific">Prorocentrum cordatum</name>
    <dbReference type="NCBI Taxonomy" id="2364126"/>
    <lineage>
        <taxon>Eukaryota</taxon>
        <taxon>Sar</taxon>
        <taxon>Alveolata</taxon>
        <taxon>Dinophyceae</taxon>
        <taxon>Prorocentrales</taxon>
        <taxon>Prorocentraceae</taxon>
        <taxon>Prorocentrum</taxon>
    </lineage>
</organism>